<dbReference type="SUPFAM" id="SSF54060">
    <property type="entry name" value="His-Me finger endonucleases"/>
    <property type="match status" value="1"/>
</dbReference>
<accession>A0A6J4TUD4</accession>
<dbReference type="AlphaFoldDB" id="A0A6J4TUD4"/>
<dbReference type="GO" id="GO:0004519">
    <property type="term" value="F:endonuclease activity"/>
    <property type="evidence" value="ECO:0007669"/>
    <property type="project" value="UniProtKB-KW"/>
</dbReference>
<evidence type="ECO:0000256" key="1">
    <source>
        <dbReference type="ARBA" id="ARBA00022722"/>
    </source>
</evidence>
<reference evidence="3" key="1">
    <citation type="submission" date="2020-02" db="EMBL/GenBank/DDBJ databases">
        <authorList>
            <person name="Meier V. D."/>
        </authorList>
    </citation>
    <scope>NUCLEOTIDE SEQUENCE</scope>
    <source>
        <strain evidence="3">AVDCRST_MAG79</strain>
    </source>
</reference>
<dbReference type="InterPro" id="IPR007346">
    <property type="entry name" value="Endonuclease-I"/>
</dbReference>
<organism evidence="3">
    <name type="scientific">uncultured Thermoleophilia bacterium</name>
    <dbReference type="NCBI Taxonomy" id="1497501"/>
    <lineage>
        <taxon>Bacteria</taxon>
        <taxon>Bacillati</taxon>
        <taxon>Actinomycetota</taxon>
        <taxon>Thermoleophilia</taxon>
        <taxon>environmental samples</taxon>
    </lineage>
</organism>
<dbReference type="GO" id="GO:0016787">
    <property type="term" value="F:hydrolase activity"/>
    <property type="evidence" value="ECO:0007669"/>
    <property type="project" value="UniProtKB-KW"/>
</dbReference>
<dbReference type="PANTHER" id="PTHR33607:SF2">
    <property type="entry name" value="ENDONUCLEASE-1"/>
    <property type="match status" value="1"/>
</dbReference>
<proteinExistence type="predicted"/>
<gene>
    <name evidence="3" type="ORF">AVDCRST_MAG79-889</name>
</gene>
<evidence type="ECO:0000256" key="2">
    <source>
        <dbReference type="ARBA" id="ARBA00022801"/>
    </source>
</evidence>
<keyword evidence="3" id="KW-0255">Endonuclease</keyword>
<keyword evidence="2" id="KW-0378">Hydrolase</keyword>
<name>A0A6J4TUD4_9ACTN</name>
<dbReference type="Pfam" id="PF04231">
    <property type="entry name" value="Endonuclease_1"/>
    <property type="match status" value="1"/>
</dbReference>
<sequence>MAVVRDPRTATRLREALAELTRAPDRPYYDEAVDRRTRDGYYATVAGRSDGRALYGALTDLLAATHTTELPYKPAVRVYPWVDLHPDLRLRSLYSGRTFDAAEFIRADAEIAERRLERARSRGLPIAGEDDGSPDDAPSALEEELPYNCEHVVPQSWFAKREPMRGDLHHLFACESGCNSFRGNTPYFEFPHAERVIRHACGRLEPGRFEPEHGKGPAARAVLYFILRYPAAVQDAPAELEATRLATLLAWHAAEPPTPYELHRNQAIHELQGNRNPLIDHPEWASTIAFAAGLG</sequence>
<protein>
    <submittedName>
        <fullName evidence="3">Endonuclease I</fullName>
    </submittedName>
</protein>
<dbReference type="EMBL" id="CADCWC010000161">
    <property type="protein sequence ID" value="CAA9530726.1"/>
    <property type="molecule type" value="Genomic_DNA"/>
</dbReference>
<evidence type="ECO:0000313" key="3">
    <source>
        <dbReference type="EMBL" id="CAA9530726.1"/>
    </source>
</evidence>
<dbReference type="PANTHER" id="PTHR33607">
    <property type="entry name" value="ENDONUCLEASE-1"/>
    <property type="match status" value="1"/>
</dbReference>
<keyword evidence="1" id="KW-0540">Nuclease</keyword>
<dbReference type="InterPro" id="IPR044925">
    <property type="entry name" value="His-Me_finger_sf"/>
</dbReference>